<evidence type="ECO:0000256" key="4">
    <source>
        <dbReference type="ARBA" id="ARBA00011245"/>
    </source>
</evidence>
<dbReference type="InterPro" id="IPR010979">
    <property type="entry name" value="Ribosomal_uS13-like_H2TH"/>
</dbReference>
<dbReference type="PROSITE" id="PS01242">
    <property type="entry name" value="ZF_FPG_1"/>
    <property type="match status" value="1"/>
</dbReference>
<sequence length="266" mass="29793">MPELPEVETIKRSLQKDIVGKTITDVVINKQKLFRGDPKDVIGKKILGIKRIGKMFLIDLEGELSLLIHLKMSGQLIWNNYLPGKTTHVIIKTDDGTLFFNDLRQFGWIRVIEAGSWKREVGKLGPEPFTKEFTTEYLKKIFSKTSKAIKLVLLDQEKISGIGNIYANDALFEAGILPTRPAKSLTVKEINNLKEGIIKVLEDGIKYGGSSAGDEAYIKPDGTKGNYQDHARVYQKDGETCPRCGGIIRRINIAGRGTFFCPKCQH</sequence>
<dbReference type="GO" id="GO:0003684">
    <property type="term" value="F:damaged DNA binding"/>
    <property type="evidence" value="ECO:0007669"/>
    <property type="project" value="InterPro"/>
</dbReference>
<evidence type="ECO:0000256" key="13">
    <source>
        <dbReference type="ARBA" id="ARBA00023268"/>
    </source>
</evidence>
<dbReference type="InterPro" id="IPR010663">
    <property type="entry name" value="Znf_FPG/IleRS"/>
</dbReference>
<dbReference type="InterPro" id="IPR015887">
    <property type="entry name" value="DNA_glyclase_Znf_dom_DNA_BS"/>
</dbReference>
<keyword evidence="7 16" id="KW-0863">Zinc-finger</keyword>
<evidence type="ECO:0000256" key="16">
    <source>
        <dbReference type="PROSITE-ProRule" id="PRU00391"/>
    </source>
</evidence>
<comment type="caution">
    <text evidence="19">The sequence shown here is derived from an EMBL/GenBank/DDBJ whole genome shotgun (WGS) entry which is preliminary data.</text>
</comment>
<evidence type="ECO:0000256" key="7">
    <source>
        <dbReference type="ARBA" id="ARBA00022771"/>
    </source>
</evidence>
<dbReference type="Gene3D" id="1.10.8.50">
    <property type="match status" value="1"/>
</dbReference>
<comment type="catalytic activity">
    <reaction evidence="1">
        <text>Hydrolysis of DNA containing ring-opened 7-methylguanine residues, releasing 2,6-diamino-4-hydroxy-5-(N-methyl)formamidopyrimidine.</text>
        <dbReference type="EC" id="3.2.2.23"/>
    </reaction>
</comment>
<dbReference type="PANTHER" id="PTHR22993">
    <property type="entry name" value="FORMAMIDOPYRIMIDINE-DNA GLYCOSYLASE"/>
    <property type="match status" value="1"/>
</dbReference>
<keyword evidence="6" id="KW-0227">DNA damage</keyword>
<comment type="catalytic activity">
    <reaction evidence="15">
        <text>2'-deoxyribonucleotide-(2'-deoxyribose 5'-phosphate)-2'-deoxyribonucleotide-DNA = a 3'-end 2'-deoxyribonucleotide-(2,3-dehydro-2,3-deoxyribose 5'-phosphate)-DNA + a 5'-end 5'-phospho-2'-deoxyribonucleoside-DNA + H(+)</text>
        <dbReference type="Rhea" id="RHEA:66592"/>
        <dbReference type="Rhea" id="RHEA-COMP:13180"/>
        <dbReference type="Rhea" id="RHEA-COMP:16897"/>
        <dbReference type="Rhea" id="RHEA-COMP:17067"/>
        <dbReference type="ChEBI" id="CHEBI:15378"/>
        <dbReference type="ChEBI" id="CHEBI:136412"/>
        <dbReference type="ChEBI" id="CHEBI:157695"/>
        <dbReference type="ChEBI" id="CHEBI:167181"/>
        <dbReference type="EC" id="4.2.99.18"/>
    </reaction>
</comment>
<dbReference type="SMART" id="SM00898">
    <property type="entry name" value="Fapy_DNA_glyco"/>
    <property type="match status" value="1"/>
</dbReference>
<evidence type="ECO:0000256" key="12">
    <source>
        <dbReference type="ARBA" id="ARBA00023239"/>
    </source>
</evidence>
<keyword evidence="5" id="KW-0479">Metal-binding</keyword>
<evidence type="ECO:0000256" key="2">
    <source>
        <dbReference type="ARBA" id="ARBA00001947"/>
    </source>
</evidence>
<keyword evidence="8" id="KW-0378">Hydrolase</keyword>
<evidence type="ECO:0000259" key="18">
    <source>
        <dbReference type="PROSITE" id="PS51068"/>
    </source>
</evidence>
<dbReference type="InterPro" id="IPR035937">
    <property type="entry name" value="FPG_N"/>
</dbReference>
<evidence type="ECO:0000256" key="5">
    <source>
        <dbReference type="ARBA" id="ARBA00022723"/>
    </source>
</evidence>
<keyword evidence="10" id="KW-0238">DNA-binding</keyword>
<dbReference type="Pfam" id="PF06827">
    <property type="entry name" value="zf-FPG_IleRS"/>
    <property type="match status" value="1"/>
</dbReference>
<dbReference type="PROSITE" id="PS51068">
    <property type="entry name" value="FPG_CAT"/>
    <property type="match status" value="1"/>
</dbReference>
<evidence type="ECO:0000256" key="3">
    <source>
        <dbReference type="ARBA" id="ARBA00009409"/>
    </source>
</evidence>
<dbReference type="Pfam" id="PF06831">
    <property type="entry name" value="H2TH"/>
    <property type="match status" value="1"/>
</dbReference>
<comment type="cofactor">
    <cofactor evidence="2">
        <name>Zn(2+)</name>
        <dbReference type="ChEBI" id="CHEBI:29105"/>
    </cofactor>
</comment>
<comment type="subunit">
    <text evidence="4">Monomer.</text>
</comment>
<dbReference type="NCBIfam" id="TIGR00577">
    <property type="entry name" value="fpg"/>
    <property type="match status" value="1"/>
</dbReference>
<evidence type="ECO:0000256" key="11">
    <source>
        <dbReference type="ARBA" id="ARBA00023204"/>
    </source>
</evidence>
<dbReference type="SUPFAM" id="SSF81624">
    <property type="entry name" value="N-terminal domain of MutM-like DNA repair proteins"/>
    <property type="match status" value="1"/>
</dbReference>
<evidence type="ECO:0000313" key="19">
    <source>
        <dbReference type="EMBL" id="PIU03527.1"/>
    </source>
</evidence>
<dbReference type="AlphaFoldDB" id="A0A2M6XD33"/>
<dbReference type="PROSITE" id="PS51066">
    <property type="entry name" value="ZF_FPG_2"/>
    <property type="match status" value="1"/>
</dbReference>
<protein>
    <submittedName>
        <fullName evidence="19">Formamidopyrimidine-DNA glycosylase</fullName>
    </submittedName>
</protein>
<evidence type="ECO:0000313" key="20">
    <source>
        <dbReference type="Proteomes" id="UP000228996"/>
    </source>
</evidence>
<dbReference type="CDD" id="cd08966">
    <property type="entry name" value="EcFpg-like_N"/>
    <property type="match status" value="1"/>
</dbReference>
<evidence type="ECO:0000256" key="9">
    <source>
        <dbReference type="ARBA" id="ARBA00022833"/>
    </source>
</evidence>
<dbReference type="InterPro" id="IPR020629">
    <property type="entry name" value="FPG_Glyclase"/>
</dbReference>
<keyword evidence="11" id="KW-0234">DNA repair</keyword>
<evidence type="ECO:0000256" key="8">
    <source>
        <dbReference type="ARBA" id="ARBA00022801"/>
    </source>
</evidence>
<dbReference type="InterPro" id="IPR015886">
    <property type="entry name" value="H2TH_FPG"/>
</dbReference>
<dbReference type="GO" id="GO:0034039">
    <property type="term" value="F:8-oxo-7,8-dihydroguanine DNA N-glycosylase activity"/>
    <property type="evidence" value="ECO:0007669"/>
    <property type="project" value="TreeGrafter"/>
</dbReference>
<comment type="similarity">
    <text evidence="3">Belongs to the FPG family.</text>
</comment>
<reference evidence="20" key="1">
    <citation type="submission" date="2017-09" db="EMBL/GenBank/DDBJ databases">
        <title>Depth-based differentiation of microbial function through sediment-hosted aquifers and enrichment of novel symbionts in the deep terrestrial subsurface.</title>
        <authorList>
            <person name="Probst A.J."/>
            <person name="Ladd B."/>
            <person name="Jarett J.K."/>
            <person name="Geller-Mcgrath D.E."/>
            <person name="Sieber C.M.K."/>
            <person name="Emerson J.B."/>
            <person name="Anantharaman K."/>
            <person name="Thomas B.C."/>
            <person name="Malmstrom R."/>
            <person name="Stieglmeier M."/>
            <person name="Klingl A."/>
            <person name="Woyke T."/>
            <person name="Ryan C.M."/>
            <person name="Banfield J.F."/>
        </authorList>
    </citation>
    <scope>NUCLEOTIDE SEQUENCE [LARGE SCALE GENOMIC DNA]</scope>
</reference>
<accession>A0A2M6XD33</accession>
<dbReference type="InterPro" id="IPR000214">
    <property type="entry name" value="Znf_DNA_glyclase/AP_lyase"/>
</dbReference>
<proteinExistence type="inferred from homology"/>
<keyword evidence="14" id="KW-0326">Glycosidase</keyword>
<dbReference type="Pfam" id="PF01149">
    <property type="entry name" value="Fapy_DNA_glyco"/>
    <property type="match status" value="1"/>
</dbReference>
<name>A0A2M6XD33_9BACT</name>
<dbReference type="Proteomes" id="UP000228996">
    <property type="component" value="Unassembled WGS sequence"/>
</dbReference>
<dbReference type="SUPFAM" id="SSF46946">
    <property type="entry name" value="S13-like H2TH domain"/>
    <property type="match status" value="1"/>
</dbReference>
<evidence type="ECO:0000256" key="6">
    <source>
        <dbReference type="ARBA" id="ARBA00022763"/>
    </source>
</evidence>
<organism evidence="19 20">
    <name type="scientific">Candidatus Shapirobacteria bacterium CG08_land_8_20_14_0_20_39_18</name>
    <dbReference type="NCBI Taxonomy" id="1974883"/>
    <lineage>
        <taxon>Bacteria</taxon>
        <taxon>Candidatus Shapironibacteriota</taxon>
    </lineage>
</organism>
<dbReference type="FunFam" id="1.10.8.50:FF:000003">
    <property type="entry name" value="Formamidopyrimidine-DNA glycosylase"/>
    <property type="match status" value="1"/>
</dbReference>
<keyword evidence="9" id="KW-0862">Zinc</keyword>
<dbReference type="Gene3D" id="3.20.190.10">
    <property type="entry name" value="MutM-like, N-terminal"/>
    <property type="match status" value="1"/>
</dbReference>
<feature type="domain" description="FPG-type" evidence="17">
    <location>
        <begin position="232"/>
        <end position="266"/>
    </location>
</feature>
<dbReference type="SUPFAM" id="SSF57716">
    <property type="entry name" value="Glucocorticoid receptor-like (DNA-binding domain)"/>
    <property type="match status" value="1"/>
</dbReference>
<evidence type="ECO:0000256" key="15">
    <source>
        <dbReference type="ARBA" id="ARBA00044632"/>
    </source>
</evidence>
<gene>
    <name evidence="19" type="ORF">COT44_02780</name>
</gene>
<dbReference type="GO" id="GO:0006284">
    <property type="term" value="P:base-excision repair"/>
    <property type="evidence" value="ECO:0007669"/>
    <property type="project" value="InterPro"/>
</dbReference>
<dbReference type="SMART" id="SM01232">
    <property type="entry name" value="H2TH"/>
    <property type="match status" value="1"/>
</dbReference>
<dbReference type="NCBIfam" id="NF002211">
    <property type="entry name" value="PRK01103.1"/>
    <property type="match status" value="1"/>
</dbReference>
<dbReference type="PANTHER" id="PTHR22993:SF9">
    <property type="entry name" value="FORMAMIDOPYRIMIDINE-DNA GLYCOSYLASE"/>
    <property type="match status" value="1"/>
</dbReference>
<dbReference type="GO" id="GO:0008270">
    <property type="term" value="F:zinc ion binding"/>
    <property type="evidence" value="ECO:0007669"/>
    <property type="project" value="UniProtKB-KW"/>
</dbReference>
<feature type="domain" description="Formamidopyrimidine-DNA glycosylase catalytic" evidence="18">
    <location>
        <begin position="2"/>
        <end position="107"/>
    </location>
</feature>
<keyword evidence="12" id="KW-0456">Lyase</keyword>
<dbReference type="CDD" id="cd20335">
    <property type="entry name" value="BRcat_RBR"/>
    <property type="match status" value="1"/>
</dbReference>
<dbReference type="EMBL" id="PEYO01000016">
    <property type="protein sequence ID" value="PIU03527.1"/>
    <property type="molecule type" value="Genomic_DNA"/>
</dbReference>
<evidence type="ECO:0000256" key="1">
    <source>
        <dbReference type="ARBA" id="ARBA00001668"/>
    </source>
</evidence>
<evidence type="ECO:0000259" key="17">
    <source>
        <dbReference type="PROSITE" id="PS51066"/>
    </source>
</evidence>
<dbReference type="GO" id="GO:0140078">
    <property type="term" value="F:class I DNA-(apurinic or apyrimidinic site) endonuclease activity"/>
    <property type="evidence" value="ECO:0007669"/>
    <property type="project" value="UniProtKB-EC"/>
</dbReference>
<evidence type="ECO:0000256" key="14">
    <source>
        <dbReference type="ARBA" id="ARBA00023295"/>
    </source>
</evidence>
<keyword evidence="13" id="KW-0511">Multifunctional enzyme</keyword>
<evidence type="ECO:0000256" key="10">
    <source>
        <dbReference type="ARBA" id="ARBA00023125"/>
    </source>
</evidence>
<dbReference type="InterPro" id="IPR012319">
    <property type="entry name" value="FPG_cat"/>
</dbReference>